<accession>A0A7S9SUP9</accession>
<reference evidence="2" key="1">
    <citation type="submission" date="2020-08" db="EMBL/GenBank/DDBJ databases">
        <title>Bridging the membrane lipid divide: bacteria of the FCB group superphylum have the potential to synthesize archaeal ether lipids.</title>
        <authorList>
            <person name="Villanueva L."/>
            <person name="von Meijenfeldt F.A.B."/>
            <person name="Westbye A.B."/>
            <person name="Yadav S."/>
            <person name="Hopmans E.C."/>
            <person name="Dutilh B.E."/>
            <person name="Sinninghe Damste J.S."/>
        </authorList>
    </citation>
    <scope>NUCLEOTIDE SEQUENCE</scope>
    <source>
        <strain evidence="2">NIOZ-UU159</strain>
    </source>
</reference>
<keyword evidence="1" id="KW-0812">Transmembrane</keyword>
<dbReference type="EMBL" id="MW030593">
    <property type="protein sequence ID" value="QPI16681.1"/>
    <property type="molecule type" value="Genomic_DNA"/>
</dbReference>
<sequence length="138" mass="15783">MLLEHFDKCSNLKIFTDKNVKKKDLDGVSKEDIDKCSQLDTLINEHDKNSKLYNSSILNNTHDYINIDKIEIVKLLNFKNKADIKGIQIYVFIIIAFVVNIYLGLFITPILLSGSALISFLIILLSALILFLLIYLFS</sequence>
<keyword evidence="1" id="KW-1133">Transmembrane helix</keyword>
<feature type="transmembrane region" description="Helical" evidence="1">
    <location>
        <begin position="117"/>
        <end position="137"/>
    </location>
</feature>
<evidence type="ECO:0000256" key="1">
    <source>
        <dbReference type="SAM" id="Phobius"/>
    </source>
</evidence>
<organism evidence="2">
    <name type="scientific">Virus NIOZ-UU159</name>
    <dbReference type="NCBI Taxonomy" id="2763270"/>
    <lineage>
        <taxon>Viruses</taxon>
    </lineage>
</organism>
<protein>
    <submittedName>
        <fullName evidence="2">Uncharacterized protein</fullName>
    </submittedName>
</protein>
<gene>
    <name evidence="2" type="ORF">NIOZUU159_00175</name>
</gene>
<keyword evidence="1" id="KW-0472">Membrane</keyword>
<feature type="transmembrane region" description="Helical" evidence="1">
    <location>
        <begin position="89"/>
        <end position="111"/>
    </location>
</feature>
<evidence type="ECO:0000313" key="2">
    <source>
        <dbReference type="EMBL" id="QPI16681.1"/>
    </source>
</evidence>
<name>A0A7S9SUP9_9VIRU</name>
<proteinExistence type="predicted"/>